<accession>A0ABP8FSZ9</accession>
<reference evidence="2" key="1">
    <citation type="journal article" date="2019" name="Int. J. Syst. Evol. Microbiol.">
        <title>The Global Catalogue of Microorganisms (GCM) 10K type strain sequencing project: providing services to taxonomists for standard genome sequencing and annotation.</title>
        <authorList>
            <consortium name="The Broad Institute Genomics Platform"/>
            <consortium name="The Broad Institute Genome Sequencing Center for Infectious Disease"/>
            <person name="Wu L."/>
            <person name="Ma J."/>
        </authorList>
    </citation>
    <scope>NUCLEOTIDE SEQUENCE [LARGE SCALE GENOMIC DNA]</scope>
    <source>
        <strain evidence="2">JCM 17705</strain>
    </source>
</reference>
<dbReference type="Proteomes" id="UP001500582">
    <property type="component" value="Unassembled WGS sequence"/>
</dbReference>
<gene>
    <name evidence="1" type="ORF">GCM10023149_04990</name>
</gene>
<dbReference type="EMBL" id="BAABFT010000001">
    <property type="protein sequence ID" value="GAA4310354.1"/>
    <property type="molecule type" value="Genomic_DNA"/>
</dbReference>
<proteinExistence type="predicted"/>
<sequence>MVEYKVSNLTDTVIYGAIDNQQNTITVYVPFYYNLSIIDPLIKVEDGAKLKDEILPVELGSTSQTYTVIGADGSQKVYKLIIVEQNTPSLELIYNDPSNLVTYPLGTLPIIRGNLFSRNPQNLNVSLVAKSSSKVIPLDNSTAQIFLSTDDGLYTMQYINIPADADTGYFDVNVKFLGHDVKLGQPVHIIHRQPYVTTPSVTVKQGDNLTYNAYQSLLLNLKSVKATLGGKVYDFAIVSSNALSVTIKVPDDFPVGVYTAFADRPRITFEFEGWAPHVGTQAMTVTAK</sequence>
<protein>
    <submittedName>
        <fullName evidence="1">Uncharacterized protein</fullName>
    </submittedName>
</protein>
<comment type="caution">
    <text evidence="1">The sequence shown here is derived from an EMBL/GenBank/DDBJ whole genome shotgun (WGS) entry which is preliminary data.</text>
</comment>
<dbReference type="Gene3D" id="2.60.40.2340">
    <property type="match status" value="1"/>
</dbReference>
<evidence type="ECO:0000313" key="1">
    <source>
        <dbReference type="EMBL" id="GAA4310354.1"/>
    </source>
</evidence>
<organism evidence="1 2">
    <name type="scientific">Mucilaginibacter gynuensis</name>
    <dbReference type="NCBI Taxonomy" id="1302236"/>
    <lineage>
        <taxon>Bacteria</taxon>
        <taxon>Pseudomonadati</taxon>
        <taxon>Bacteroidota</taxon>
        <taxon>Sphingobacteriia</taxon>
        <taxon>Sphingobacteriales</taxon>
        <taxon>Sphingobacteriaceae</taxon>
        <taxon>Mucilaginibacter</taxon>
    </lineage>
</organism>
<name>A0ABP8FSZ9_9SPHI</name>
<keyword evidence="2" id="KW-1185">Reference proteome</keyword>
<evidence type="ECO:0000313" key="2">
    <source>
        <dbReference type="Proteomes" id="UP001500582"/>
    </source>
</evidence>